<dbReference type="Proteomes" id="UP001295469">
    <property type="component" value="Chromosome C06"/>
</dbReference>
<evidence type="ECO:0000313" key="1">
    <source>
        <dbReference type="EMBL" id="CAF2057312.1"/>
    </source>
</evidence>
<accession>A0A816Q845</accession>
<protein>
    <submittedName>
        <fullName evidence="1">(rape) hypothetical protein</fullName>
    </submittedName>
</protein>
<reference evidence="1" key="1">
    <citation type="submission" date="2021-01" db="EMBL/GenBank/DDBJ databases">
        <authorList>
            <consortium name="Genoscope - CEA"/>
            <person name="William W."/>
        </authorList>
    </citation>
    <scope>NUCLEOTIDE SEQUENCE</scope>
</reference>
<sequence>MMPVTVNVNLFATHMPNTSPALTYAACYNTSWILRLHATDLIISFHSSDGLGDEFVSVLCSVTDSPSTSLVFCHRGNICLCSCVHIGKVLFYKQTYLTKENAEQVLCSYRQGTIEDLFDENEDVQKKNKYFRSDKM</sequence>
<name>A0A816Q845_BRANA</name>
<dbReference type="AlphaFoldDB" id="A0A816Q845"/>
<proteinExistence type="predicted"/>
<organism evidence="1">
    <name type="scientific">Brassica napus</name>
    <name type="common">Rape</name>
    <dbReference type="NCBI Taxonomy" id="3708"/>
    <lineage>
        <taxon>Eukaryota</taxon>
        <taxon>Viridiplantae</taxon>
        <taxon>Streptophyta</taxon>
        <taxon>Embryophyta</taxon>
        <taxon>Tracheophyta</taxon>
        <taxon>Spermatophyta</taxon>
        <taxon>Magnoliopsida</taxon>
        <taxon>eudicotyledons</taxon>
        <taxon>Gunneridae</taxon>
        <taxon>Pentapetalae</taxon>
        <taxon>rosids</taxon>
        <taxon>malvids</taxon>
        <taxon>Brassicales</taxon>
        <taxon>Brassicaceae</taxon>
        <taxon>Brassiceae</taxon>
        <taxon>Brassica</taxon>
    </lineage>
</organism>
<gene>
    <name evidence="1" type="ORF">DARMORV10_C06P16050.1</name>
</gene>
<dbReference type="EMBL" id="HG994370">
    <property type="protein sequence ID" value="CAF2057312.1"/>
    <property type="molecule type" value="Genomic_DNA"/>
</dbReference>